<dbReference type="AlphaFoldDB" id="A0A380KPS9"/>
<dbReference type="EMBL" id="UHFP01000001">
    <property type="protein sequence ID" value="SUN68450.1"/>
    <property type="molecule type" value="Genomic_DNA"/>
</dbReference>
<dbReference type="Proteomes" id="UP000255352">
    <property type="component" value="Unassembled WGS sequence"/>
</dbReference>
<dbReference type="GO" id="GO:0016020">
    <property type="term" value="C:membrane"/>
    <property type="evidence" value="ECO:0007669"/>
    <property type="project" value="InterPro"/>
</dbReference>
<gene>
    <name evidence="2" type="ORF">NCTC13760_01139</name>
</gene>
<dbReference type="InterPro" id="IPR009825">
    <property type="entry name" value="ECF_substrate-spec-like"/>
</dbReference>
<proteinExistence type="predicted"/>
<sequence length="65" mass="6757">MANIVSWGIIAPVLDIVIYSEPANKVFVQGLVAGIANSVTVAIAGTILLIVYARTQVKSGSLSKD</sequence>
<name>A0A380KPS9_9STRE</name>
<reference evidence="2 3" key="1">
    <citation type="submission" date="2018-06" db="EMBL/GenBank/DDBJ databases">
        <authorList>
            <consortium name="Pathogen Informatics"/>
            <person name="Doyle S."/>
        </authorList>
    </citation>
    <scope>NUCLEOTIDE SEQUENCE [LARGE SCALE GENOMIC DNA]</scope>
    <source>
        <strain evidence="2 3">NCTC13760</strain>
    </source>
</reference>
<keyword evidence="1" id="KW-0812">Transmembrane</keyword>
<evidence type="ECO:0000256" key="1">
    <source>
        <dbReference type="SAM" id="Phobius"/>
    </source>
</evidence>
<keyword evidence="1" id="KW-1133">Transmembrane helix</keyword>
<keyword evidence="1" id="KW-0472">Membrane</keyword>
<organism evidence="2 3">
    <name type="scientific">Streptococcus infantarius</name>
    <dbReference type="NCBI Taxonomy" id="102684"/>
    <lineage>
        <taxon>Bacteria</taxon>
        <taxon>Bacillati</taxon>
        <taxon>Bacillota</taxon>
        <taxon>Bacilli</taxon>
        <taxon>Lactobacillales</taxon>
        <taxon>Streptococcaceae</taxon>
        <taxon>Streptococcus</taxon>
    </lineage>
</organism>
<evidence type="ECO:0000313" key="3">
    <source>
        <dbReference type="Proteomes" id="UP000255352"/>
    </source>
</evidence>
<evidence type="ECO:0000313" key="2">
    <source>
        <dbReference type="EMBL" id="SUN68450.1"/>
    </source>
</evidence>
<accession>A0A380KPS9</accession>
<feature type="transmembrane region" description="Helical" evidence="1">
    <location>
        <begin position="31"/>
        <end position="53"/>
    </location>
</feature>
<dbReference type="Pfam" id="PF07155">
    <property type="entry name" value="ECF-ribofla_trS"/>
    <property type="match status" value="1"/>
</dbReference>
<protein>
    <submittedName>
        <fullName evidence="2">ECF transporter substrate-specific protein MtsA</fullName>
    </submittedName>
</protein>